<evidence type="ECO:0000256" key="1">
    <source>
        <dbReference type="ARBA" id="ARBA00004141"/>
    </source>
</evidence>
<dbReference type="PANTHER" id="PTHR31885:SF6">
    <property type="entry name" value="GH04784P"/>
    <property type="match status" value="1"/>
</dbReference>
<dbReference type="KEGG" id="lbq:CKQ53_04645"/>
<proteinExistence type="inferred from homology"/>
<accession>A0AAD0SEA7</accession>
<feature type="transmembrane region" description="Helical" evidence="6">
    <location>
        <begin position="187"/>
        <end position="206"/>
    </location>
</feature>
<dbReference type="Pfam" id="PF07947">
    <property type="entry name" value="YhhN"/>
    <property type="match status" value="1"/>
</dbReference>
<gene>
    <name evidence="7" type="ORF">CKQ53_04645</name>
</gene>
<dbReference type="AlphaFoldDB" id="A0AAD0SEA7"/>
<keyword evidence="5 6" id="KW-0472">Membrane</keyword>
<keyword evidence="8" id="KW-1185">Reference proteome</keyword>
<evidence type="ECO:0000256" key="4">
    <source>
        <dbReference type="ARBA" id="ARBA00022989"/>
    </source>
</evidence>
<evidence type="ECO:0000313" key="8">
    <source>
        <dbReference type="Proteomes" id="UP000263881"/>
    </source>
</evidence>
<evidence type="ECO:0000256" key="3">
    <source>
        <dbReference type="ARBA" id="ARBA00022692"/>
    </source>
</evidence>
<protein>
    <submittedName>
        <fullName evidence="7">Lysoplasmalogenase</fullName>
    </submittedName>
</protein>
<name>A0AAD0SEA7_9GAMM</name>
<feature type="transmembrane region" description="Helical" evidence="6">
    <location>
        <begin position="131"/>
        <end position="150"/>
    </location>
</feature>
<organism evidence="7 8">
    <name type="scientific">Lonsdalea britannica</name>
    <dbReference type="NCBI Taxonomy" id="1082704"/>
    <lineage>
        <taxon>Bacteria</taxon>
        <taxon>Pseudomonadati</taxon>
        <taxon>Pseudomonadota</taxon>
        <taxon>Gammaproteobacteria</taxon>
        <taxon>Enterobacterales</taxon>
        <taxon>Pectobacteriaceae</taxon>
        <taxon>Lonsdalea</taxon>
    </lineage>
</organism>
<dbReference type="GO" id="GO:0016020">
    <property type="term" value="C:membrane"/>
    <property type="evidence" value="ECO:0007669"/>
    <property type="project" value="UniProtKB-SubCell"/>
</dbReference>
<sequence length="211" mass="23712">MLWSFIAVLFSGWLYVDASYRGPTWQRWLFKPLTLLLLIALAWQAPILNVPAYLIVLGLLVTLAGDALLLLPAQRMLYAIGAYFVAHLLYTISFLSTQMTLNLFWPLPLLLLLAIVSALLVAMLWTRLDTLRLPVCAFIAMTAIMVWVAGGPYFAASTDYNLSLLVGAALLFIGHASWLIYHFRFKFPAHQVILAICYFGGHFLIVRSIYA</sequence>
<comment type="subcellular location">
    <subcellularLocation>
        <location evidence="1">Membrane</location>
        <topology evidence="1">Multi-pass membrane protein</topology>
    </subcellularLocation>
</comment>
<evidence type="ECO:0000313" key="7">
    <source>
        <dbReference type="EMBL" id="AXW86339.1"/>
    </source>
</evidence>
<feature type="transmembrane region" description="Helical" evidence="6">
    <location>
        <begin position="77"/>
        <end position="96"/>
    </location>
</feature>
<dbReference type="PANTHER" id="PTHR31885">
    <property type="entry name" value="GH04784P"/>
    <property type="match status" value="1"/>
</dbReference>
<dbReference type="Proteomes" id="UP000263881">
    <property type="component" value="Chromosome"/>
</dbReference>
<dbReference type="InterPro" id="IPR012506">
    <property type="entry name" value="TMEM86B-like"/>
</dbReference>
<feature type="transmembrane region" description="Helical" evidence="6">
    <location>
        <begin position="162"/>
        <end position="181"/>
    </location>
</feature>
<keyword evidence="4 6" id="KW-1133">Transmembrane helix</keyword>
<feature type="transmembrane region" description="Helical" evidence="6">
    <location>
        <begin position="103"/>
        <end position="125"/>
    </location>
</feature>
<keyword evidence="3 6" id="KW-0812">Transmembrane</keyword>
<comment type="similarity">
    <text evidence="2">Belongs to the TMEM86 family.</text>
</comment>
<evidence type="ECO:0000256" key="6">
    <source>
        <dbReference type="SAM" id="Phobius"/>
    </source>
</evidence>
<reference evidence="7 8" key="1">
    <citation type="submission" date="2017-08" db="EMBL/GenBank/DDBJ databases">
        <title>Comparative genomics of bacteria isolated from necrotic lesions of AOD affected trees.</title>
        <authorList>
            <person name="Doonan J."/>
            <person name="Denman S."/>
            <person name="McDonald J.E."/>
        </authorList>
    </citation>
    <scope>NUCLEOTIDE SEQUENCE [LARGE SCALE GENOMIC DNA]</scope>
    <source>
        <strain evidence="7 8">477</strain>
    </source>
</reference>
<evidence type="ECO:0000256" key="5">
    <source>
        <dbReference type="ARBA" id="ARBA00023136"/>
    </source>
</evidence>
<evidence type="ECO:0000256" key="2">
    <source>
        <dbReference type="ARBA" id="ARBA00007375"/>
    </source>
</evidence>
<dbReference type="EMBL" id="CP023009">
    <property type="protein sequence ID" value="AXW86339.1"/>
    <property type="molecule type" value="Genomic_DNA"/>
</dbReference>
<dbReference type="RefSeq" id="WP_094118695.1">
    <property type="nucleotide sequence ID" value="NZ_CP023009.1"/>
</dbReference>
<dbReference type="GO" id="GO:0016787">
    <property type="term" value="F:hydrolase activity"/>
    <property type="evidence" value="ECO:0007669"/>
    <property type="project" value="TreeGrafter"/>
</dbReference>